<feature type="chain" id="PRO_5021463551" evidence="2">
    <location>
        <begin position="24"/>
        <end position="54"/>
    </location>
</feature>
<proteinExistence type="predicted"/>
<name>A0A4Z2E7L2_9TELE</name>
<reference evidence="3 4" key="1">
    <citation type="submission" date="2019-03" db="EMBL/GenBank/DDBJ databases">
        <title>First draft genome of Liparis tanakae, snailfish: a comprehensive survey of snailfish specific genes.</title>
        <authorList>
            <person name="Kim W."/>
            <person name="Song I."/>
            <person name="Jeong J.-H."/>
            <person name="Kim D."/>
            <person name="Kim S."/>
            <person name="Ryu S."/>
            <person name="Song J.Y."/>
            <person name="Lee S.K."/>
        </authorList>
    </citation>
    <scope>NUCLEOTIDE SEQUENCE [LARGE SCALE GENOMIC DNA]</scope>
    <source>
        <tissue evidence="3">Muscle</tissue>
    </source>
</reference>
<keyword evidence="4" id="KW-1185">Reference proteome</keyword>
<accession>A0A4Z2E7L2</accession>
<organism evidence="3 4">
    <name type="scientific">Liparis tanakae</name>
    <name type="common">Tanaka's snailfish</name>
    <dbReference type="NCBI Taxonomy" id="230148"/>
    <lineage>
        <taxon>Eukaryota</taxon>
        <taxon>Metazoa</taxon>
        <taxon>Chordata</taxon>
        <taxon>Craniata</taxon>
        <taxon>Vertebrata</taxon>
        <taxon>Euteleostomi</taxon>
        <taxon>Actinopterygii</taxon>
        <taxon>Neopterygii</taxon>
        <taxon>Teleostei</taxon>
        <taxon>Neoteleostei</taxon>
        <taxon>Acanthomorphata</taxon>
        <taxon>Eupercaria</taxon>
        <taxon>Perciformes</taxon>
        <taxon>Cottioidei</taxon>
        <taxon>Cottales</taxon>
        <taxon>Liparidae</taxon>
        <taxon>Liparis</taxon>
    </lineage>
</organism>
<feature type="compositionally biased region" description="Basic and acidic residues" evidence="1">
    <location>
        <begin position="42"/>
        <end position="54"/>
    </location>
</feature>
<feature type="signal peptide" evidence="2">
    <location>
        <begin position="1"/>
        <end position="23"/>
    </location>
</feature>
<dbReference type="EMBL" id="SRLO01014292">
    <property type="protein sequence ID" value="TNN24779.1"/>
    <property type="molecule type" value="Genomic_DNA"/>
</dbReference>
<evidence type="ECO:0000313" key="4">
    <source>
        <dbReference type="Proteomes" id="UP000314294"/>
    </source>
</evidence>
<comment type="caution">
    <text evidence="3">The sequence shown here is derived from an EMBL/GenBank/DDBJ whole genome shotgun (WGS) entry which is preliminary data.</text>
</comment>
<protein>
    <submittedName>
        <fullName evidence="3">Uncharacterized protein</fullName>
    </submittedName>
</protein>
<dbReference type="AlphaFoldDB" id="A0A4Z2E7L2"/>
<keyword evidence="2" id="KW-0732">Signal</keyword>
<feature type="region of interest" description="Disordered" evidence="1">
    <location>
        <begin position="21"/>
        <end position="54"/>
    </location>
</feature>
<evidence type="ECO:0000256" key="2">
    <source>
        <dbReference type="SAM" id="SignalP"/>
    </source>
</evidence>
<evidence type="ECO:0000256" key="1">
    <source>
        <dbReference type="SAM" id="MobiDB-lite"/>
    </source>
</evidence>
<dbReference type="Proteomes" id="UP000314294">
    <property type="component" value="Unassembled WGS sequence"/>
</dbReference>
<evidence type="ECO:0000313" key="3">
    <source>
        <dbReference type="EMBL" id="TNN24779.1"/>
    </source>
</evidence>
<gene>
    <name evidence="3" type="ORF">EYF80_065095</name>
</gene>
<sequence length="54" mass="5540">MCEGRKITSWVASLLTPLVSVGGGPEGRGPEGLKAGPSSGLKGDRCLPETDTDR</sequence>